<name>A0ABT5EYW1_9BACT</name>
<accession>A0ABT5EYW1</accession>
<proteinExistence type="predicted"/>
<reference evidence="2 3" key="1">
    <citation type="submission" date="2022-11" db="EMBL/GenBank/DDBJ databases">
        <title>Minimal conservation of predation-associated metabolite biosynthetic gene clusters underscores biosynthetic potential of Myxococcota including descriptions for ten novel species: Archangium lansinium sp. nov., Myxococcus landrumus sp. nov., Nannocystis bai.</title>
        <authorList>
            <person name="Ahearne A."/>
            <person name="Stevens C."/>
            <person name="Dowd S."/>
        </authorList>
    </citation>
    <scope>NUCLEOTIDE SEQUENCE [LARGE SCALE GENOMIC DNA]</scope>
    <source>
        <strain evidence="2 3">RJM3</strain>
    </source>
</reference>
<keyword evidence="3" id="KW-1185">Reference proteome</keyword>
<evidence type="ECO:0000313" key="2">
    <source>
        <dbReference type="EMBL" id="MDC0746971.1"/>
    </source>
</evidence>
<evidence type="ECO:0000313" key="3">
    <source>
        <dbReference type="Proteomes" id="UP001221411"/>
    </source>
</evidence>
<dbReference type="RefSeq" id="WP_271925334.1">
    <property type="nucleotide sequence ID" value="NZ_JAQNDO010000001.1"/>
</dbReference>
<dbReference type="EMBL" id="JAQNDO010000001">
    <property type="protein sequence ID" value="MDC0746971.1"/>
    <property type="molecule type" value="Genomic_DNA"/>
</dbReference>
<gene>
    <name evidence="2" type="ORF">POL67_36925</name>
</gene>
<protein>
    <submittedName>
        <fullName evidence="2">Uncharacterized protein</fullName>
    </submittedName>
</protein>
<sequence>MRDEVLAQGLAIARAFEQDRLGEGDAAEALRQGVRALAHGLDVLARARAIPARRTQKGAHAARVRDLHPGLRAVEDAVRGRDASIEVRDRRRNVAPAHADEATLHGGDAGHERMRAALLGVIEVRLGLGEAAAVDEIKRGVEDLHARADPPPHEAEDGEQPAEHGAERAEDHDPSARRPEQDKQAEAEDAQEQEEPAHDDERRVVAMCRVTGQVFRGRCAHRGGRRFAALPAARLRPHPKPRWALRC</sequence>
<evidence type="ECO:0000256" key="1">
    <source>
        <dbReference type="SAM" id="MobiDB-lite"/>
    </source>
</evidence>
<dbReference type="Proteomes" id="UP001221411">
    <property type="component" value="Unassembled WGS sequence"/>
</dbReference>
<feature type="compositionally biased region" description="Basic and acidic residues" evidence="1">
    <location>
        <begin position="146"/>
        <end position="186"/>
    </location>
</feature>
<feature type="region of interest" description="Disordered" evidence="1">
    <location>
        <begin position="146"/>
        <end position="203"/>
    </location>
</feature>
<comment type="caution">
    <text evidence="2">The sequence shown here is derived from an EMBL/GenBank/DDBJ whole genome shotgun (WGS) entry which is preliminary data.</text>
</comment>
<organism evidence="2 3">
    <name type="scientific">Polyangium mundeleinium</name>
    <dbReference type="NCBI Taxonomy" id="2995306"/>
    <lineage>
        <taxon>Bacteria</taxon>
        <taxon>Pseudomonadati</taxon>
        <taxon>Myxococcota</taxon>
        <taxon>Polyangia</taxon>
        <taxon>Polyangiales</taxon>
        <taxon>Polyangiaceae</taxon>
        <taxon>Polyangium</taxon>
    </lineage>
</organism>